<feature type="transmembrane region" description="Helical" evidence="24">
    <location>
        <begin position="160"/>
        <end position="182"/>
    </location>
</feature>
<keyword evidence="11 28" id="KW-0418">Kinase</keyword>
<feature type="region of interest" description="Disordered" evidence="23">
    <location>
        <begin position="202"/>
        <end position="222"/>
    </location>
</feature>
<evidence type="ECO:0000256" key="18">
    <source>
        <dbReference type="ARBA" id="ARBA00023016"/>
    </source>
</evidence>
<evidence type="ECO:0000256" key="10">
    <source>
        <dbReference type="ARBA" id="ARBA00022741"/>
    </source>
</evidence>
<dbReference type="PROSITE" id="PS50109">
    <property type="entry name" value="HIS_KIN"/>
    <property type="match status" value="1"/>
</dbReference>
<organism evidence="28 29">
    <name type="scientific">Nocardia vinacea</name>
    <dbReference type="NCBI Taxonomy" id="96468"/>
    <lineage>
        <taxon>Bacteria</taxon>
        <taxon>Bacillati</taxon>
        <taxon>Actinomycetota</taxon>
        <taxon>Actinomycetes</taxon>
        <taxon>Mycobacteriales</taxon>
        <taxon>Nocardiaceae</taxon>
        <taxon>Nocardia</taxon>
    </lineage>
</organism>
<keyword evidence="15" id="KW-0904">Protein phosphatase</keyword>
<evidence type="ECO:0000256" key="4">
    <source>
        <dbReference type="ARBA" id="ARBA00004651"/>
    </source>
</evidence>
<evidence type="ECO:0000256" key="9">
    <source>
        <dbReference type="ARBA" id="ARBA00022692"/>
    </source>
</evidence>
<keyword evidence="9 24" id="KW-0812">Transmembrane</keyword>
<dbReference type="PRINTS" id="PR00344">
    <property type="entry name" value="BCTRLSENSOR"/>
</dbReference>
<dbReference type="SUPFAM" id="SSF47384">
    <property type="entry name" value="Homodimeric domain of signal transducing histidine kinase"/>
    <property type="match status" value="1"/>
</dbReference>
<dbReference type="InterPro" id="IPR005467">
    <property type="entry name" value="His_kinase_dom"/>
</dbReference>
<evidence type="ECO:0000256" key="16">
    <source>
        <dbReference type="ARBA" id="ARBA00022989"/>
    </source>
</evidence>
<feature type="signal peptide" evidence="25">
    <location>
        <begin position="1"/>
        <end position="21"/>
    </location>
</feature>
<dbReference type="RefSeq" id="WP_329412326.1">
    <property type="nucleotide sequence ID" value="NZ_CP109441.1"/>
</dbReference>
<evidence type="ECO:0000256" key="23">
    <source>
        <dbReference type="SAM" id="MobiDB-lite"/>
    </source>
</evidence>
<reference evidence="28" key="1">
    <citation type="submission" date="2022-10" db="EMBL/GenBank/DDBJ databases">
        <title>The complete genomes of actinobacterial strains from the NBC collection.</title>
        <authorList>
            <person name="Joergensen T.S."/>
            <person name="Alvarez Arevalo M."/>
            <person name="Sterndorff E.B."/>
            <person name="Faurdal D."/>
            <person name="Vuksanovic O."/>
            <person name="Mourched A.-S."/>
            <person name="Charusanti P."/>
            <person name="Shaw S."/>
            <person name="Blin K."/>
            <person name="Weber T."/>
        </authorList>
    </citation>
    <scope>NUCLEOTIDE SEQUENCE</scope>
    <source>
        <strain evidence="28">NBC_01482</strain>
    </source>
</reference>
<evidence type="ECO:0000256" key="1">
    <source>
        <dbReference type="ARBA" id="ARBA00000085"/>
    </source>
</evidence>
<keyword evidence="29" id="KW-1185">Reference proteome</keyword>
<protein>
    <recommendedName>
        <fullName evidence="21">Signal transduction histidine-protein kinase/phosphatase MprB</fullName>
        <ecNumber evidence="5">2.7.13.3</ecNumber>
    </recommendedName>
    <alternativeName>
        <fullName evidence="22">Mycobacterial persistence regulator B</fullName>
    </alternativeName>
</protein>
<dbReference type="InterPro" id="IPR003594">
    <property type="entry name" value="HATPase_dom"/>
</dbReference>
<dbReference type="PANTHER" id="PTHR44936:SF9">
    <property type="entry name" value="SENSOR PROTEIN CREC"/>
    <property type="match status" value="1"/>
</dbReference>
<dbReference type="InterPro" id="IPR036097">
    <property type="entry name" value="HisK_dim/P_sf"/>
</dbReference>
<evidence type="ECO:0000313" key="28">
    <source>
        <dbReference type="EMBL" id="WUV48030.1"/>
    </source>
</evidence>
<evidence type="ECO:0000256" key="2">
    <source>
        <dbReference type="ARBA" id="ARBA00001936"/>
    </source>
</evidence>
<evidence type="ECO:0000256" key="13">
    <source>
        <dbReference type="ARBA" id="ARBA00022840"/>
    </source>
</evidence>
<proteinExistence type="predicted"/>
<dbReference type="InterPro" id="IPR036890">
    <property type="entry name" value="HATPase_C_sf"/>
</dbReference>
<evidence type="ECO:0000256" key="19">
    <source>
        <dbReference type="ARBA" id="ARBA00023026"/>
    </source>
</evidence>
<dbReference type="InterPro" id="IPR004358">
    <property type="entry name" value="Sig_transdc_His_kin-like_C"/>
</dbReference>
<keyword evidence="13" id="KW-0067">ATP-binding</keyword>
<keyword evidence="25" id="KW-0732">Signal</keyword>
<keyword evidence="10" id="KW-0547">Nucleotide-binding</keyword>
<dbReference type="Gene3D" id="6.10.340.10">
    <property type="match status" value="1"/>
</dbReference>
<dbReference type="Pfam" id="PF00512">
    <property type="entry name" value="HisKA"/>
    <property type="match status" value="1"/>
</dbReference>
<evidence type="ECO:0000256" key="15">
    <source>
        <dbReference type="ARBA" id="ARBA00022912"/>
    </source>
</evidence>
<evidence type="ECO:0000256" key="8">
    <source>
        <dbReference type="ARBA" id="ARBA00022679"/>
    </source>
</evidence>
<feature type="chain" id="PRO_5045545609" description="Signal transduction histidine-protein kinase/phosphatase MprB" evidence="25">
    <location>
        <begin position="22"/>
        <end position="474"/>
    </location>
</feature>
<evidence type="ECO:0000256" key="20">
    <source>
        <dbReference type="ARBA" id="ARBA00023211"/>
    </source>
</evidence>
<keyword evidence="20" id="KW-0464">Manganese</keyword>
<evidence type="ECO:0000256" key="12">
    <source>
        <dbReference type="ARBA" id="ARBA00022801"/>
    </source>
</evidence>
<dbReference type="InterPro" id="IPR003661">
    <property type="entry name" value="HisK_dim/P_dom"/>
</dbReference>
<evidence type="ECO:0000256" key="21">
    <source>
        <dbReference type="ARBA" id="ARBA00040454"/>
    </source>
</evidence>
<keyword evidence="6" id="KW-1003">Cell membrane</keyword>
<dbReference type="Pfam" id="PF02518">
    <property type="entry name" value="HATPase_c"/>
    <property type="match status" value="1"/>
</dbReference>
<evidence type="ECO:0000256" key="5">
    <source>
        <dbReference type="ARBA" id="ARBA00012438"/>
    </source>
</evidence>
<dbReference type="PANTHER" id="PTHR44936">
    <property type="entry name" value="SENSOR PROTEIN CREC"/>
    <property type="match status" value="1"/>
</dbReference>
<evidence type="ECO:0000259" key="27">
    <source>
        <dbReference type="PROSITE" id="PS50885"/>
    </source>
</evidence>
<dbReference type="PROSITE" id="PS50885">
    <property type="entry name" value="HAMP"/>
    <property type="match status" value="1"/>
</dbReference>
<evidence type="ECO:0000256" key="6">
    <source>
        <dbReference type="ARBA" id="ARBA00022475"/>
    </source>
</evidence>
<comment type="cofactor">
    <cofactor evidence="3">
        <name>Mg(2+)</name>
        <dbReference type="ChEBI" id="CHEBI:18420"/>
    </cofactor>
</comment>
<evidence type="ECO:0000313" key="29">
    <source>
        <dbReference type="Proteomes" id="UP001432062"/>
    </source>
</evidence>
<keyword evidence="19" id="KW-0843">Virulence</keyword>
<sequence>MRRRLLVALLLFAALAVNALAVPLAASVSTSRTQQLWLSRYVYAGWFAELTKDAFATGNREALVEEMERYRTLYGESVLVVDAGGAEYANTGIDTGDATVLDTLTTVRSNRQATQPPHRLRTWDPDTIIVGAPVGSGIHVDGAVVIEASTVRAKAEIADYWALIALGASTALAVFTGLALALSRWVLRPLAQLSDSLATLTETLPKPAPSDDPPTSIARHYGGPPEVRELAQSFDAMATAVSDSVQSQRQLVADTAHAIRNPLAALAIRLQALERVIPEQAHNSFRRASSQVDRLTAILDGLLKLAVAETPVGFDPAQSDSHWPDQCNVAQVVTDRIEEWQVAFDDAHMTLSTIPSEPVIEAAVPADALEQILDITLSNSCRYAGAGANTEVRIQGGQTWITISVIDNGIGVSENELDKLTTRFYRGASAATGGSGLGLPIALALAQRFQGEILIGSADPHGLHVAVRLPVVKK</sequence>
<evidence type="ECO:0000256" key="17">
    <source>
        <dbReference type="ARBA" id="ARBA00023012"/>
    </source>
</evidence>
<dbReference type="Gene3D" id="1.10.287.130">
    <property type="match status" value="1"/>
</dbReference>
<evidence type="ECO:0000256" key="14">
    <source>
        <dbReference type="ARBA" id="ARBA00022842"/>
    </source>
</evidence>
<dbReference type="SMART" id="SM00388">
    <property type="entry name" value="HisKA"/>
    <property type="match status" value="1"/>
</dbReference>
<feature type="domain" description="Histidine kinase" evidence="26">
    <location>
        <begin position="254"/>
        <end position="473"/>
    </location>
</feature>
<keyword evidence="16 24" id="KW-1133">Transmembrane helix</keyword>
<keyword evidence="8" id="KW-0808">Transferase</keyword>
<dbReference type="Proteomes" id="UP001432062">
    <property type="component" value="Chromosome"/>
</dbReference>
<accession>A0ABZ1YXK5</accession>
<evidence type="ECO:0000256" key="7">
    <source>
        <dbReference type="ARBA" id="ARBA00022553"/>
    </source>
</evidence>
<dbReference type="GO" id="GO:0016301">
    <property type="term" value="F:kinase activity"/>
    <property type="evidence" value="ECO:0007669"/>
    <property type="project" value="UniProtKB-KW"/>
</dbReference>
<keyword evidence="24" id="KW-0472">Membrane</keyword>
<evidence type="ECO:0000256" key="25">
    <source>
        <dbReference type="SAM" id="SignalP"/>
    </source>
</evidence>
<dbReference type="CDD" id="cd00082">
    <property type="entry name" value="HisKA"/>
    <property type="match status" value="1"/>
</dbReference>
<dbReference type="InterPro" id="IPR003660">
    <property type="entry name" value="HAMP_dom"/>
</dbReference>
<keyword evidence="18" id="KW-0346">Stress response</keyword>
<feature type="domain" description="HAMP" evidence="27">
    <location>
        <begin position="184"/>
        <end position="246"/>
    </location>
</feature>
<keyword evidence="12" id="KW-0378">Hydrolase</keyword>
<evidence type="ECO:0000256" key="11">
    <source>
        <dbReference type="ARBA" id="ARBA00022777"/>
    </source>
</evidence>
<name>A0ABZ1YXK5_9NOCA</name>
<keyword evidence="7" id="KW-0597">Phosphoprotein</keyword>
<dbReference type="InterPro" id="IPR050980">
    <property type="entry name" value="2C_sensor_his_kinase"/>
</dbReference>
<evidence type="ECO:0000259" key="26">
    <source>
        <dbReference type="PROSITE" id="PS50109"/>
    </source>
</evidence>
<comment type="catalytic activity">
    <reaction evidence="1">
        <text>ATP + protein L-histidine = ADP + protein N-phospho-L-histidine.</text>
        <dbReference type="EC" id="2.7.13.3"/>
    </reaction>
</comment>
<gene>
    <name evidence="28" type="ORF">OG563_07430</name>
</gene>
<dbReference type="EMBL" id="CP109441">
    <property type="protein sequence ID" value="WUV48030.1"/>
    <property type="molecule type" value="Genomic_DNA"/>
</dbReference>
<keyword evidence="14" id="KW-0460">Magnesium</keyword>
<keyword evidence="17" id="KW-0902">Two-component regulatory system</keyword>
<dbReference type="CDD" id="cd00075">
    <property type="entry name" value="HATPase"/>
    <property type="match status" value="1"/>
</dbReference>
<dbReference type="SUPFAM" id="SSF55874">
    <property type="entry name" value="ATPase domain of HSP90 chaperone/DNA topoisomerase II/histidine kinase"/>
    <property type="match status" value="1"/>
</dbReference>
<dbReference type="Gene3D" id="3.30.565.10">
    <property type="entry name" value="Histidine kinase-like ATPase, C-terminal domain"/>
    <property type="match status" value="1"/>
</dbReference>
<comment type="subcellular location">
    <subcellularLocation>
        <location evidence="4">Cell membrane</location>
        <topology evidence="4">Multi-pass membrane protein</topology>
    </subcellularLocation>
</comment>
<dbReference type="EC" id="2.7.13.3" evidence="5"/>
<dbReference type="SMART" id="SM00304">
    <property type="entry name" value="HAMP"/>
    <property type="match status" value="1"/>
</dbReference>
<comment type="cofactor">
    <cofactor evidence="2">
        <name>Mn(2+)</name>
        <dbReference type="ChEBI" id="CHEBI:29035"/>
    </cofactor>
</comment>
<evidence type="ECO:0000256" key="22">
    <source>
        <dbReference type="ARBA" id="ARBA00041776"/>
    </source>
</evidence>
<evidence type="ECO:0000256" key="24">
    <source>
        <dbReference type="SAM" id="Phobius"/>
    </source>
</evidence>
<evidence type="ECO:0000256" key="3">
    <source>
        <dbReference type="ARBA" id="ARBA00001946"/>
    </source>
</evidence>
<dbReference type="Pfam" id="PF00672">
    <property type="entry name" value="HAMP"/>
    <property type="match status" value="1"/>
</dbReference>
<dbReference type="SMART" id="SM00387">
    <property type="entry name" value="HATPase_c"/>
    <property type="match status" value="1"/>
</dbReference>